<protein>
    <recommendedName>
        <fullName evidence="2">O-acyltransferase WSD1 C-terminal domain-containing protein</fullName>
    </recommendedName>
</protein>
<evidence type="ECO:0000256" key="1">
    <source>
        <dbReference type="SAM" id="MobiDB-lite"/>
    </source>
</evidence>
<feature type="domain" description="O-acyltransferase WSD1 C-terminal" evidence="2">
    <location>
        <begin position="408"/>
        <end position="552"/>
    </location>
</feature>
<dbReference type="GO" id="GO:0019432">
    <property type="term" value="P:triglyceride biosynthetic process"/>
    <property type="evidence" value="ECO:0007669"/>
    <property type="project" value="TreeGrafter"/>
</dbReference>
<dbReference type="PANTHER" id="PTHR31650:SF1">
    <property type="entry name" value="WAX ESTER SYNTHASE_DIACYLGLYCEROL ACYLTRANSFERASE 4-RELATED"/>
    <property type="match status" value="1"/>
</dbReference>
<reference evidence="3" key="1">
    <citation type="submission" date="2023-08" db="EMBL/GenBank/DDBJ databases">
        <authorList>
            <person name="Audoor S."/>
            <person name="Bilcke G."/>
        </authorList>
    </citation>
    <scope>NUCLEOTIDE SEQUENCE</scope>
</reference>
<evidence type="ECO:0000313" key="4">
    <source>
        <dbReference type="Proteomes" id="UP001295423"/>
    </source>
</evidence>
<evidence type="ECO:0000313" key="3">
    <source>
        <dbReference type="EMBL" id="CAJ1935186.1"/>
    </source>
</evidence>
<dbReference type="AlphaFoldDB" id="A0AAD2CIJ8"/>
<comment type="caution">
    <text evidence="3">The sequence shown here is derived from an EMBL/GenBank/DDBJ whole genome shotgun (WGS) entry which is preliminary data.</text>
</comment>
<dbReference type="InterPro" id="IPR045034">
    <property type="entry name" value="O-acyltransferase_WSD1-like"/>
</dbReference>
<dbReference type="Proteomes" id="UP001295423">
    <property type="component" value="Unassembled WGS sequence"/>
</dbReference>
<organism evidence="3 4">
    <name type="scientific">Cylindrotheca closterium</name>
    <dbReference type="NCBI Taxonomy" id="2856"/>
    <lineage>
        <taxon>Eukaryota</taxon>
        <taxon>Sar</taxon>
        <taxon>Stramenopiles</taxon>
        <taxon>Ochrophyta</taxon>
        <taxon>Bacillariophyta</taxon>
        <taxon>Bacillariophyceae</taxon>
        <taxon>Bacillariophycidae</taxon>
        <taxon>Bacillariales</taxon>
        <taxon>Bacillariaceae</taxon>
        <taxon>Cylindrotheca</taxon>
    </lineage>
</organism>
<dbReference type="PANTHER" id="PTHR31650">
    <property type="entry name" value="O-ACYLTRANSFERASE (WSD1-LIKE) FAMILY PROTEIN"/>
    <property type="match status" value="1"/>
</dbReference>
<dbReference type="Pfam" id="PF06974">
    <property type="entry name" value="WS_DGAT_C"/>
    <property type="match status" value="1"/>
</dbReference>
<name>A0AAD2CIJ8_9STRA</name>
<dbReference type="GO" id="GO:0005886">
    <property type="term" value="C:plasma membrane"/>
    <property type="evidence" value="ECO:0007669"/>
    <property type="project" value="TreeGrafter"/>
</dbReference>
<sequence>MTSLFLSSLRQGAQYAALPSLVSGCLLTAHTATASSHGGNNPAYPTTKCDSAASRSPSLLRRRMTAVGRFSLLSETRSNPSIPVLVLALSGKPLRAQDFSRLYQQREMGEKHYRFRSVTKDATHFSLVPSQDFELPIQESLVYPLIYRRELKAWITDLLLEPLDLSKSLWQVKTATGGNIGQSGAISTTSSSTEDDETTTTSVPLERHNQLLDDNVESLLLFRAHHCMADGVSLGALFVDFMDEREEMEEMLAGKIGDFKKNRKRKSWFQKLLVMIYYWGWGSVKTFGYQLYLYCANLKSTLSRSNPWKKLRRAYEAKSKSEGSSKRTLSWVSVCPVDEVKEVAEHFSTKKQKVTINDIFCSCISAAIAKLIQYHQAQNPELSLRLPYMNLVMPVHMFGGVLLPGHSMGNKIGAMVSRIPGTNTTSCTERLMQVHNTLYARKMTPAAVWSYLTAKAVGTVGFGGGSSGPIDSSAADNTFIPWAFEKSHANASVVVTNVRGPETMVHLDGRRIERFLGFLPLPPGIPVGMVVQSYANNLTLTIMAEPWAVPDAMGDLFLSWVVEEYDALRKQANIQPMKQ</sequence>
<proteinExistence type="predicted"/>
<dbReference type="EMBL" id="CAKOGP040000446">
    <property type="protein sequence ID" value="CAJ1935186.1"/>
    <property type="molecule type" value="Genomic_DNA"/>
</dbReference>
<feature type="region of interest" description="Disordered" evidence="1">
    <location>
        <begin position="181"/>
        <end position="205"/>
    </location>
</feature>
<accession>A0AAD2CIJ8</accession>
<dbReference type="GO" id="GO:0008374">
    <property type="term" value="F:O-acyltransferase activity"/>
    <property type="evidence" value="ECO:0007669"/>
    <property type="project" value="InterPro"/>
</dbReference>
<keyword evidence="4" id="KW-1185">Reference proteome</keyword>
<dbReference type="InterPro" id="IPR009721">
    <property type="entry name" value="O-acyltransferase_WSD1_C"/>
</dbReference>
<evidence type="ECO:0000259" key="2">
    <source>
        <dbReference type="Pfam" id="PF06974"/>
    </source>
</evidence>
<gene>
    <name evidence="3" type="ORF">CYCCA115_LOCUS4522</name>
</gene>